<dbReference type="PROSITE" id="PS50983">
    <property type="entry name" value="FE_B12_PBP"/>
    <property type="match status" value="1"/>
</dbReference>
<evidence type="ECO:0000313" key="5">
    <source>
        <dbReference type="Proteomes" id="UP001219956"/>
    </source>
</evidence>
<feature type="chain" id="PRO_5046744022" evidence="2">
    <location>
        <begin position="22"/>
        <end position="298"/>
    </location>
</feature>
<dbReference type="InterPro" id="IPR054828">
    <property type="entry name" value="Vit_B12_bind_prot"/>
</dbReference>
<comment type="caution">
    <text evidence="4">The sequence shown here is derived from an EMBL/GenBank/DDBJ whole genome shotgun (WGS) entry which is preliminary data.</text>
</comment>
<name>A0ABT5IWZ4_9NEIS</name>
<keyword evidence="5" id="KW-1185">Reference proteome</keyword>
<dbReference type="NCBIfam" id="NF038402">
    <property type="entry name" value="TroA_like"/>
    <property type="match status" value="1"/>
</dbReference>
<protein>
    <submittedName>
        <fullName evidence="4">Cobalamin-binding protein</fullName>
    </submittedName>
</protein>
<proteinExistence type="predicted"/>
<sequence>MKPIALALACTLALSAIPAGAAPITVTDDQGQTLTLPAPAKRVISLAPHVTELIYAAGGGGQLIAADANSNYPAAAQALPRVGSFRGIDIERVLAAKPDLMIVWLHGPAEKQLAQLRALGIPMYYSEPKHLADIPASLRKLGTLLGSSAVAEQSARQFDTELAALRRQYAGKPRLRVFYQVWHKPLYTLSGQHIVNDAIELCGGQNIFAQLPLPAPVVSEESVIAANPQVMLAAGMKKQDDLQARWAGINAIAAVQYKQQYQIDSDILNRPTPRFLQGTRAVCRSLDAARAVYAKVKP</sequence>
<dbReference type="Proteomes" id="UP001219956">
    <property type="component" value="Unassembled WGS sequence"/>
</dbReference>
<evidence type="ECO:0000259" key="3">
    <source>
        <dbReference type="PROSITE" id="PS50983"/>
    </source>
</evidence>
<organism evidence="4 5">
    <name type="scientific">Vogesella aquatica</name>
    <dbReference type="NCBI Taxonomy" id="2984206"/>
    <lineage>
        <taxon>Bacteria</taxon>
        <taxon>Pseudomonadati</taxon>
        <taxon>Pseudomonadota</taxon>
        <taxon>Betaproteobacteria</taxon>
        <taxon>Neisseriales</taxon>
        <taxon>Chromobacteriaceae</taxon>
        <taxon>Vogesella</taxon>
    </lineage>
</organism>
<keyword evidence="1 2" id="KW-0732">Signal</keyword>
<feature type="domain" description="Fe/B12 periplasmic-binding" evidence="3">
    <location>
        <begin position="42"/>
        <end position="290"/>
    </location>
</feature>
<gene>
    <name evidence="4" type="ORF">PQU95_05750</name>
</gene>
<feature type="signal peptide" evidence="2">
    <location>
        <begin position="1"/>
        <end position="21"/>
    </location>
</feature>
<accession>A0ABT5IWZ4</accession>
<dbReference type="Pfam" id="PF01497">
    <property type="entry name" value="Peripla_BP_2"/>
    <property type="match status" value="1"/>
</dbReference>
<dbReference type="PANTHER" id="PTHR30535:SF34">
    <property type="entry name" value="MOLYBDATE-BINDING PROTEIN MOLA"/>
    <property type="match status" value="1"/>
</dbReference>
<dbReference type="PANTHER" id="PTHR30535">
    <property type="entry name" value="VITAMIN B12-BINDING PROTEIN"/>
    <property type="match status" value="1"/>
</dbReference>
<evidence type="ECO:0000256" key="1">
    <source>
        <dbReference type="ARBA" id="ARBA00022729"/>
    </source>
</evidence>
<dbReference type="CDD" id="cd01144">
    <property type="entry name" value="BtuF"/>
    <property type="match status" value="1"/>
</dbReference>
<dbReference type="EMBL" id="JAQQLF010000006">
    <property type="protein sequence ID" value="MDC7716718.1"/>
    <property type="molecule type" value="Genomic_DNA"/>
</dbReference>
<dbReference type="InterPro" id="IPR050902">
    <property type="entry name" value="ABC_Transporter_SBP"/>
</dbReference>
<reference evidence="4 5" key="1">
    <citation type="submission" date="2023-01" db="EMBL/GenBank/DDBJ databases">
        <title>Novel species of the genus Vogesella isolated from rivers.</title>
        <authorList>
            <person name="Lu H."/>
        </authorList>
    </citation>
    <scope>NUCLEOTIDE SEQUENCE [LARGE SCALE GENOMIC DNA]</scope>
    <source>
        <strain evidence="4 5">DC21W</strain>
    </source>
</reference>
<evidence type="ECO:0000313" key="4">
    <source>
        <dbReference type="EMBL" id="MDC7716718.1"/>
    </source>
</evidence>
<evidence type="ECO:0000256" key="2">
    <source>
        <dbReference type="SAM" id="SignalP"/>
    </source>
</evidence>
<dbReference type="SUPFAM" id="SSF53807">
    <property type="entry name" value="Helical backbone' metal receptor"/>
    <property type="match status" value="1"/>
</dbReference>
<dbReference type="Gene3D" id="3.40.50.1980">
    <property type="entry name" value="Nitrogenase molybdenum iron protein domain"/>
    <property type="match status" value="2"/>
</dbReference>
<dbReference type="RefSeq" id="WP_272751113.1">
    <property type="nucleotide sequence ID" value="NZ_JAQQLF010000006.1"/>
</dbReference>
<dbReference type="InterPro" id="IPR002491">
    <property type="entry name" value="ABC_transptr_periplasmic_BD"/>
</dbReference>